<keyword evidence="1" id="KW-0472">Membrane</keyword>
<sequence length="80" mass="9091">MSDDVNGSKIKIRVPLDEWARDIALEAGREGAREIMSEHMATREETCPLTKRLDKVRLRLWLLIAFLGGLGILNAWAMLK</sequence>
<evidence type="ECO:0000256" key="1">
    <source>
        <dbReference type="SAM" id="Phobius"/>
    </source>
</evidence>
<reference evidence="2" key="1">
    <citation type="journal article" date="2015" name="Nature">
        <title>Complex archaea that bridge the gap between prokaryotes and eukaryotes.</title>
        <authorList>
            <person name="Spang A."/>
            <person name="Saw J.H."/>
            <person name="Jorgensen S.L."/>
            <person name="Zaremba-Niedzwiedzka K."/>
            <person name="Martijn J."/>
            <person name="Lind A.E."/>
            <person name="van Eijk R."/>
            <person name="Schleper C."/>
            <person name="Guy L."/>
            <person name="Ettema T.J."/>
        </authorList>
    </citation>
    <scope>NUCLEOTIDE SEQUENCE</scope>
</reference>
<keyword evidence="1" id="KW-0812">Transmembrane</keyword>
<comment type="caution">
    <text evidence="2">The sequence shown here is derived from an EMBL/GenBank/DDBJ whole genome shotgun (WGS) entry which is preliminary data.</text>
</comment>
<name>A0A0F9UQE0_9ZZZZ</name>
<organism evidence="2">
    <name type="scientific">marine sediment metagenome</name>
    <dbReference type="NCBI Taxonomy" id="412755"/>
    <lineage>
        <taxon>unclassified sequences</taxon>
        <taxon>metagenomes</taxon>
        <taxon>ecological metagenomes</taxon>
    </lineage>
</organism>
<feature type="transmembrane region" description="Helical" evidence="1">
    <location>
        <begin position="60"/>
        <end position="79"/>
    </location>
</feature>
<dbReference type="EMBL" id="LAZR01000116">
    <property type="protein sequence ID" value="KKN89742.1"/>
    <property type="molecule type" value="Genomic_DNA"/>
</dbReference>
<keyword evidence="1" id="KW-1133">Transmembrane helix</keyword>
<protein>
    <submittedName>
        <fullName evidence="2">Uncharacterized protein</fullName>
    </submittedName>
</protein>
<evidence type="ECO:0000313" key="2">
    <source>
        <dbReference type="EMBL" id="KKN89742.1"/>
    </source>
</evidence>
<accession>A0A0F9UQE0</accession>
<dbReference type="AlphaFoldDB" id="A0A0F9UQE0"/>
<proteinExistence type="predicted"/>
<gene>
    <name evidence="2" type="ORF">LCGC14_0235880</name>
</gene>